<organism evidence="1">
    <name type="scientific">Brassica campestris</name>
    <name type="common">Field mustard</name>
    <dbReference type="NCBI Taxonomy" id="3711"/>
    <lineage>
        <taxon>Eukaryota</taxon>
        <taxon>Viridiplantae</taxon>
        <taxon>Streptophyta</taxon>
        <taxon>Embryophyta</taxon>
        <taxon>Tracheophyta</taxon>
        <taxon>Spermatophyta</taxon>
        <taxon>Magnoliopsida</taxon>
        <taxon>eudicotyledons</taxon>
        <taxon>Gunneridae</taxon>
        <taxon>Pentapetalae</taxon>
        <taxon>rosids</taxon>
        <taxon>malvids</taxon>
        <taxon>Brassicales</taxon>
        <taxon>Brassicaceae</taxon>
        <taxon>Brassiceae</taxon>
        <taxon>Brassica</taxon>
    </lineage>
</organism>
<gene>
    <name evidence="1" type="ORF">BRAA03T15327Z</name>
</gene>
<reference evidence="1" key="1">
    <citation type="submission" date="2018-11" db="EMBL/GenBank/DDBJ databases">
        <authorList>
            <consortium name="Genoscope - CEA"/>
            <person name="William W."/>
        </authorList>
    </citation>
    <scope>NUCLEOTIDE SEQUENCE</scope>
</reference>
<dbReference type="EMBL" id="LR031572">
    <property type="protein sequence ID" value="VDC84109.1"/>
    <property type="molecule type" value="Genomic_DNA"/>
</dbReference>
<accession>A0A3P6A363</accession>
<name>A0A3P6A363_BRACM</name>
<sequence length="53" mass="6091">MVPMSSFIFQFAQQKSNYFLNAKGQDCQKTTSIKEKSTQDITSLRTVLRGRKC</sequence>
<evidence type="ECO:0000313" key="1">
    <source>
        <dbReference type="EMBL" id="VDC84109.1"/>
    </source>
</evidence>
<protein>
    <submittedName>
        <fullName evidence="1">Uncharacterized protein</fullName>
    </submittedName>
</protein>
<dbReference type="AlphaFoldDB" id="A0A3P6A363"/>
<proteinExistence type="predicted"/>